<dbReference type="EMBL" id="JARQBJ010000005">
    <property type="protein sequence ID" value="MDT2811029.1"/>
    <property type="molecule type" value="Genomic_DNA"/>
</dbReference>
<evidence type="ECO:0000259" key="1">
    <source>
        <dbReference type="PROSITE" id="PS51186"/>
    </source>
</evidence>
<organism evidence="2 3">
    <name type="scientific">Enterococcus asini</name>
    <dbReference type="NCBI Taxonomy" id="57732"/>
    <lineage>
        <taxon>Bacteria</taxon>
        <taxon>Bacillati</taxon>
        <taxon>Bacillota</taxon>
        <taxon>Bacilli</taxon>
        <taxon>Lactobacillales</taxon>
        <taxon>Enterococcaceae</taxon>
        <taxon>Enterococcus</taxon>
    </lineage>
</organism>
<name>A0AAW8U2R2_9ENTE</name>
<gene>
    <name evidence="2" type="ORF">P7H43_11130</name>
</gene>
<dbReference type="RefSeq" id="WP_270597724.1">
    <property type="nucleotide sequence ID" value="NZ_CATYFE010000002.1"/>
</dbReference>
<sequence>MEIREVTSKELAPTLEAILDRQQLAAGFPQEEATSLAFGLYQEERLVGGLLAKISMETAHINLLAIDETLRGQDWGTKLMAHGEEAFKKLGLKNITLTTLNYQAKGFYEKQGYQLFGELTDVPQVGMTRYYFIKRLG</sequence>
<dbReference type="Proteomes" id="UP001256711">
    <property type="component" value="Unassembled WGS sequence"/>
</dbReference>
<comment type="caution">
    <text evidence="2">The sequence shown here is derived from an EMBL/GenBank/DDBJ whole genome shotgun (WGS) entry which is preliminary data.</text>
</comment>
<dbReference type="CDD" id="cd04301">
    <property type="entry name" value="NAT_SF"/>
    <property type="match status" value="1"/>
</dbReference>
<dbReference type="PROSITE" id="PS51186">
    <property type="entry name" value="GNAT"/>
    <property type="match status" value="1"/>
</dbReference>
<dbReference type="GO" id="GO:0016747">
    <property type="term" value="F:acyltransferase activity, transferring groups other than amino-acyl groups"/>
    <property type="evidence" value="ECO:0007669"/>
    <property type="project" value="InterPro"/>
</dbReference>
<accession>A0AAW8U2R2</accession>
<evidence type="ECO:0000313" key="3">
    <source>
        <dbReference type="Proteomes" id="UP001256711"/>
    </source>
</evidence>
<dbReference type="AlphaFoldDB" id="A0AAW8U2R2"/>
<dbReference type="InterPro" id="IPR000182">
    <property type="entry name" value="GNAT_dom"/>
</dbReference>
<feature type="domain" description="N-acetyltransferase" evidence="1">
    <location>
        <begin position="1"/>
        <end position="137"/>
    </location>
</feature>
<evidence type="ECO:0000313" key="2">
    <source>
        <dbReference type="EMBL" id="MDT2811029.1"/>
    </source>
</evidence>
<protein>
    <submittedName>
        <fullName evidence="2">GNAT family N-acetyltransferase</fullName>
    </submittedName>
</protein>
<proteinExistence type="predicted"/>
<dbReference type="Pfam" id="PF00583">
    <property type="entry name" value="Acetyltransf_1"/>
    <property type="match status" value="1"/>
</dbReference>
<dbReference type="InterPro" id="IPR016181">
    <property type="entry name" value="Acyl_CoA_acyltransferase"/>
</dbReference>
<dbReference type="SUPFAM" id="SSF55729">
    <property type="entry name" value="Acyl-CoA N-acyltransferases (Nat)"/>
    <property type="match status" value="1"/>
</dbReference>
<dbReference type="Gene3D" id="3.40.630.30">
    <property type="match status" value="1"/>
</dbReference>
<reference evidence="2" key="1">
    <citation type="submission" date="2023-03" db="EMBL/GenBank/DDBJ databases">
        <authorList>
            <person name="Shen W."/>
            <person name="Cai J."/>
        </authorList>
    </citation>
    <scope>NUCLEOTIDE SEQUENCE</scope>
    <source>
        <strain evidence="2">B226-2</strain>
    </source>
</reference>